<proteinExistence type="predicted"/>
<protein>
    <submittedName>
        <fullName evidence="2">Uncharacterized protein</fullName>
    </submittedName>
</protein>
<dbReference type="Proteomes" id="UP001280121">
    <property type="component" value="Unassembled WGS sequence"/>
</dbReference>
<sequence>MTGKERDGVPKGSFELDPVALPNDKPSDLGNHKMENRRLDTEPSGSSLRSSQGNVKSTMDCMKSSILQKNESDPNRENSEGKNHNKVDVSECTRKEDIMDFIPSQPKGSTTDPAAERTRTPMKPEGTDFAMDAL</sequence>
<evidence type="ECO:0000313" key="3">
    <source>
        <dbReference type="Proteomes" id="UP001280121"/>
    </source>
</evidence>
<evidence type="ECO:0000256" key="1">
    <source>
        <dbReference type="SAM" id="MobiDB-lite"/>
    </source>
</evidence>
<feature type="compositionally biased region" description="Basic and acidic residues" evidence="1">
    <location>
        <begin position="25"/>
        <end position="41"/>
    </location>
</feature>
<accession>A0AAD9TR99</accession>
<feature type="compositionally biased region" description="Polar residues" evidence="1">
    <location>
        <begin position="43"/>
        <end position="57"/>
    </location>
</feature>
<feature type="region of interest" description="Disordered" evidence="1">
    <location>
        <begin position="1"/>
        <end position="134"/>
    </location>
</feature>
<keyword evidence="3" id="KW-1185">Reference proteome</keyword>
<dbReference type="EMBL" id="JANJYI010000008">
    <property type="protein sequence ID" value="KAK2640691.1"/>
    <property type="molecule type" value="Genomic_DNA"/>
</dbReference>
<organism evidence="2 3">
    <name type="scientific">Dipteronia dyeriana</name>
    <dbReference type="NCBI Taxonomy" id="168575"/>
    <lineage>
        <taxon>Eukaryota</taxon>
        <taxon>Viridiplantae</taxon>
        <taxon>Streptophyta</taxon>
        <taxon>Embryophyta</taxon>
        <taxon>Tracheophyta</taxon>
        <taxon>Spermatophyta</taxon>
        <taxon>Magnoliopsida</taxon>
        <taxon>eudicotyledons</taxon>
        <taxon>Gunneridae</taxon>
        <taxon>Pentapetalae</taxon>
        <taxon>rosids</taxon>
        <taxon>malvids</taxon>
        <taxon>Sapindales</taxon>
        <taxon>Sapindaceae</taxon>
        <taxon>Hippocastanoideae</taxon>
        <taxon>Acereae</taxon>
        <taxon>Dipteronia</taxon>
    </lineage>
</organism>
<evidence type="ECO:0000313" key="2">
    <source>
        <dbReference type="EMBL" id="KAK2640691.1"/>
    </source>
</evidence>
<reference evidence="2" key="1">
    <citation type="journal article" date="2023" name="Plant J.">
        <title>Genome sequences and population genomics provide insights into the demographic history, inbreeding, and mutation load of two 'living fossil' tree species of Dipteronia.</title>
        <authorList>
            <person name="Feng Y."/>
            <person name="Comes H.P."/>
            <person name="Chen J."/>
            <person name="Zhu S."/>
            <person name="Lu R."/>
            <person name="Zhang X."/>
            <person name="Li P."/>
            <person name="Qiu J."/>
            <person name="Olsen K.M."/>
            <person name="Qiu Y."/>
        </authorList>
    </citation>
    <scope>NUCLEOTIDE SEQUENCE</scope>
    <source>
        <strain evidence="2">KIB01</strain>
    </source>
</reference>
<comment type="caution">
    <text evidence="2">The sequence shown here is derived from an EMBL/GenBank/DDBJ whole genome shotgun (WGS) entry which is preliminary data.</text>
</comment>
<feature type="compositionally biased region" description="Basic and acidic residues" evidence="1">
    <location>
        <begin position="70"/>
        <end position="98"/>
    </location>
</feature>
<name>A0AAD9TR99_9ROSI</name>
<gene>
    <name evidence="2" type="ORF">Ddye_028486</name>
</gene>
<dbReference type="AlphaFoldDB" id="A0AAD9TR99"/>